<dbReference type="SUPFAM" id="SSF50630">
    <property type="entry name" value="Acid proteases"/>
    <property type="match status" value="1"/>
</dbReference>
<evidence type="ECO:0000259" key="14">
    <source>
        <dbReference type="PROSITE" id="PS50994"/>
    </source>
</evidence>
<evidence type="ECO:0000313" key="16">
    <source>
        <dbReference type="Proteomes" id="UP000472265"/>
    </source>
</evidence>
<evidence type="ECO:0000256" key="6">
    <source>
        <dbReference type="ARBA" id="ARBA00022722"/>
    </source>
</evidence>
<keyword evidence="16" id="KW-1185">Reference proteome</keyword>
<dbReference type="GO" id="GO:0008233">
    <property type="term" value="F:peptidase activity"/>
    <property type="evidence" value="ECO:0007669"/>
    <property type="project" value="UniProtKB-KW"/>
</dbReference>
<dbReference type="InterPro" id="IPR041577">
    <property type="entry name" value="RT_RNaseH_2"/>
</dbReference>
<dbReference type="GO" id="GO:0015074">
    <property type="term" value="P:DNA integration"/>
    <property type="evidence" value="ECO:0007669"/>
    <property type="project" value="InterPro"/>
</dbReference>
<dbReference type="GO" id="GO:0003964">
    <property type="term" value="F:RNA-directed DNA polymerase activity"/>
    <property type="evidence" value="ECO:0007669"/>
    <property type="project" value="UniProtKB-KW"/>
</dbReference>
<dbReference type="Pfam" id="PF00665">
    <property type="entry name" value="rve"/>
    <property type="match status" value="1"/>
</dbReference>
<dbReference type="GeneTree" id="ENSGT01100000263500"/>
<evidence type="ECO:0000259" key="13">
    <source>
        <dbReference type="PROSITE" id="PS50878"/>
    </source>
</evidence>
<keyword evidence="7" id="KW-0255">Endonuclease</keyword>
<dbReference type="Gene3D" id="1.10.340.70">
    <property type="match status" value="1"/>
</dbReference>
<evidence type="ECO:0000256" key="2">
    <source>
        <dbReference type="ARBA" id="ARBA00012180"/>
    </source>
</evidence>
<dbReference type="InterPro" id="IPR036397">
    <property type="entry name" value="RNaseH_sf"/>
</dbReference>
<accession>A0A671U6N0</accession>
<evidence type="ECO:0000256" key="3">
    <source>
        <dbReference type="ARBA" id="ARBA00022670"/>
    </source>
</evidence>
<feature type="compositionally biased region" description="Polar residues" evidence="12">
    <location>
        <begin position="1267"/>
        <end position="1276"/>
    </location>
</feature>
<dbReference type="InterPro" id="IPR041588">
    <property type="entry name" value="Integrase_H2C2"/>
</dbReference>
<dbReference type="FunFam" id="3.10.20.370:FF:000001">
    <property type="entry name" value="Retrovirus-related Pol polyprotein from transposon 17.6-like protein"/>
    <property type="match status" value="1"/>
</dbReference>
<evidence type="ECO:0000256" key="8">
    <source>
        <dbReference type="ARBA" id="ARBA00022801"/>
    </source>
</evidence>
<keyword evidence="10" id="KW-0511">Multifunctional enzyme</keyword>
<dbReference type="InterPro" id="IPR001584">
    <property type="entry name" value="Integrase_cat-core"/>
</dbReference>
<keyword evidence="6" id="KW-0540">Nuclease</keyword>
<dbReference type="FunFam" id="3.10.10.10:FF:000007">
    <property type="entry name" value="Retrovirus-related Pol polyprotein from transposon 17.6-like Protein"/>
    <property type="match status" value="1"/>
</dbReference>
<dbReference type="InterPro" id="IPR043128">
    <property type="entry name" value="Rev_trsase/Diguanyl_cyclase"/>
</dbReference>
<dbReference type="InterPro" id="IPR021109">
    <property type="entry name" value="Peptidase_aspartic_dom_sf"/>
</dbReference>
<dbReference type="Ensembl" id="ENSSAUT00010010039.1">
    <property type="protein sequence ID" value="ENSSAUP00010009412.1"/>
    <property type="gene ID" value="ENSSAUG00010004644.1"/>
</dbReference>
<evidence type="ECO:0000256" key="10">
    <source>
        <dbReference type="ARBA" id="ARBA00023268"/>
    </source>
</evidence>
<dbReference type="Pfam" id="PF00078">
    <property type="entry name" value="RVT_1"/>
    <property type="match status" value="1"/>
</dbReference>
<dbReference type="SUPFAM" id="SSF53098">
    <property type="entry name" value="Ribonuclease H-like"/>
    <property type="match status" value="1"/>
</dbReference>
<reference evidence="15" key="2">
    <citation type="submission" date="2025-08" db="UniProtKB">
        <authorList>
            <consortium name="Ensembl"/>
        </authorList>
    </citation>
    <scope>IDENTIFICATION</scope>
</reference>
<feature type="domain" description="Reverse transcriptase" evidence="13">
    <location>
        <begin position="359"/>
        <end position="538"/>
    </location>
</feature>
<comment type="similarity">
    <text evidence="1">Belongs to the beta type-B retroviral polymerase family. HERV class-II K(HML-2) pol subfamily.</text>
</comment>
<organism evidence="15 16">
    <name type="scientific">Sparus aurata</name>
    <name type="common">Gilthead sea bream</name>
    <dbReference type="NCBI Taxonomy" id="8175"/>
    <lineage>
        <taxon>Eukaryota</taxon>
        <taxon>Metazoa</taxon>
        <taxon>Chordata</taxon>
        <taxon>Craniata</taxon>
        <taxon>Vertebrata</taxon>
        <taxon>Euteleostomi</taxon>
        <taxon>Actinopterygii</taxon>
        <taxon>Neopterygii</taxon>
        <taxon>Teleostei</taxon>
        <taxon>Neoteleostei</taxon>
        <taxon>Acanthomorphata</taxon>
        <taxon>Eupercaria</taxon>
        <taxon>Spariformes</taxon>
        <taxon>Sparidae</taxon>
        <taxon>Sparus</taxon>
    </lineage>
</organism>
<dbReference type="Gene3D" id="3.10.20.370">
    <property type="match status" value="1"/>
</dbReference>
<protein>
    <recommendedName>
        <fullName evidence="11">Gypsy retrotransposon integrase-like protein 1</fullName>
        <ecNumber evidence="2">3.1.26.4</ecNumber>
    </recommendedName>
</protein>
<feature type="region of interest" description="Disordered" evidence="12">
    <location>
        <begin position="1266"/>
        <end position="1330"/>
    </location>
</feature>
<keyword evidence="3" id="KW-0645">Protease</keyword>
<proteinExistence type="inferred from homology"/>
<keyword evidence="8" id="KW-0378">Hydrolase</keyword>
<dbReference type="Gene3D" id="2.40.70.10">
    <property type="entry name" value="Acid Proteases"/>
    <property type="match status" value="1"/>
</dbReference>
<dbReference type="InterPro" id="IPR043502">
    <property type="entry name" value="DNA/RNA_pol_sf"/>
</dbReference>
<dbReference type="CDD" id="cd01647">
    <property type="entry name" value="RT_LTR"/>
    <property type="match status" value="1"/>
</dbReference>
<keyword evidence="5" id="KW-0548">Nucleotidyltransferase</keyword>
<dbReference type="InterPro" id="IPR012337">
    <property type="entry name" value="RNaseH-like_sf"/>
</dbReference>
<dbReference type="Proteomes" id="UP000472265">
    <property type="component" value="Chromosome 18"/>
</dbReference>
<dbReference type="InterPro" id="IPR050951">
    <property type="entry name" value="Retrovirus_Pol_polyprotein"/>
</dbReference>
<dbReference type="PROSITE" id="PS50878">
    <property type="entry name" value="RT_POL"/>
    <property type="match status" value="1"/>
</dbReference>
<evidence type="ECO:0000256" key="12">
    <source>
        <dbReference type="SAM" id="MobiDB-lite"/>
    </source>
</evidence>
<dbReference type="CDD" id="cd09274">
    <property type="entry name" value="RNase_HI_RT_Ty3"/>
    <property type="match status" value="1"/>
</dbReference>
<dbReference type="CDD" id="cd00303">
    <property type="entry name" value="retropepsin_like"/>
    <property type="match status" value="1"/>
</dbReference>
<evidence type="ECO:0000256" key="9">
    <source>
        <dbReference type="ARBA" id="ARBA00022918"/>
    </source>
</evidence>
<dbReference type="InParanoid" id="A0A671U6N0"/>
<dbReference type="FunFam" id="3.30.420.10:FF:000032">
    <property type="entry name" value="Retrovirus-related Pol polyprotein from transposon 297-like Protein"/>
    <property type="match status" value="1"/>
</dbReference>
<dbReference type="InterPro" id="IPR000477">
    <property type="entry name" value="RT_dom"/>
</dbReference>
<reference evidence="15" key="3">
    <citation type="submission" date="2025-09" db="UniProtKB">
        <authorList>
            <consortium name="Ensembl"/>
        </authorList>
    </citation>
    <scope>IDENTIFICATION</scope>
</reference>
<dbReference type="Gene3D" id="3.30.420.10">
    <property type="entry name" value="Ribonuclease H-like superfamily/Ribonuclease H"/>
    <property type="match status" value="1"/>
</dbReference>
<evidence type="ECO:0000256" key="7">
    <source>
        <dbReference type="ARBA" id="ARBA00022759"/>
    </source>
</evidence>
<dbReference type="Gene3D" id="3.30.70.270">
    <property type="match status" value="2"/>
</dbReference>
<dbReference type="Pfam" id="PF17921">
    <property type="entry name" value="Integrase_H2C2"/>
    <property type="match status" value="1"/>
</dbReference>
<evidence type="ECO:0000256" key="4">
    <source>
        <dbReference type="ARBA" id="ARBA00022679"/>
    </source>
</evidence>
<dbReference type="GO" id="GO:0006508">
    <property type="term" value="P:proteolysis"/>
    <property type="evidence" value="ECO:0007669"/>
    <property type="project" value="UniProtKB-KW"/>
</dbReference>
<dbReference type="FunFam" id="3.30.70.270:FF:000020">
    <property type="entry name" value="Transposon Tf2-6 polyprotein-like Protein"/>
    <property type="match status" value="1"/>
</dbReference>
<dbReference type="Gene3D" id="3.10.10.10">
    <property type="entry name" value="HIV Type 1 Reverse Transcriptase, subunit A, domain 1"/>
    <property type="match status" value="1"/>
</dbReference>
<keyword evidence="4" id="KW-0808">Transferase</keyword>
<evidence type="ECO:0000256" key="1">
    <source>
        <dbReference type="ARBA" id="ARBA00010879"/>
    </source>
</evidence>
<dbReference type="GO" id="GO:0003676">
    <property type="term" value="F:nucleic acid binding"/>
    <property type="evidence" value="ECO:0007669"/>
    <property type="project" value="InterPro"/>
</dbReference>
<dbReference type="PANTHER" id="PTHR37984">
    <property type="entry name" value="PROTEIN CBG26694"/>
    <property type="match status" value="1"/>
</dbReference>
<keyword evidence="9" id="KW-0695">RNA-directed DNA polymerase</keyword>
<sequence length="1356" mass="151040">MALNLVAPCPRVRVSLGGVPTSLLLDTGSMVTTIFESFFTQHFQNAPKSCCWLQLRAANGLEIPYVGYVELDVTVLGKVVPQRGILVVKDPPGQAPPSNFPGVLGMNVIRECYHQLFSQHGSELFDLPLVQQAPPSWQQALQHCHQTQAHAARVTKGLVRVRGRRPVTIPGGTVKWVTATCASHFSESSGAALIEPLDDSQSLPECVLISPAMVTITNGTVYVPVVNVGEVDVLLYPRHPIGLLSQAQVISLPEGVSTVKQNVGGVIAMVSAQEAQASSVRQHIESIDLSTLSEADQGKVRSMLLEHETVFAASDLDLGCTNLVTHDIPLLDSVPIRQRYRRIPPSDYDEVRAHIRQLLDSQVIRESCSPYASPIVLVRKKDGTLRLCVDYRLLNGKTRKDAFPLPRIEESLDALSGAQWFSTIDLASGYHQVPVTEQDKVKTAFCTPFGLFEFQRMPFGLCNAPSTFQRLMERMFGDQHCQSLLLYLDDVIVFSSSVDEHLSRLDLVLGRFQKEGLKVKLEKCNFLRQQVQYLGHVVAASGVSTDPRKIAAVADWATPETVADLRSFLGFASYYRRFVQGFAKLAAPLHKVVAELVGKKNRRGKGIALMDAWTSRCEDSFRELKERLVSSPVLAYANFKLPFILEVDASHEGLGAVLSQEQDGQVRPIAYASRSLHPAEKNYSSMKLEFLGMKWAMTQKFREYLLGHKCVVWTDNNPLSHLTTAKLGATEQRWVAELAVFDYTVRYRSGRSNQNADALSRQHPPGDDTVASLARPGTPVPEMVHKCVVEIDVPVQHAISAVPERSTDDLKALQGADPTISAVLPFFHQQRMPGRAERQRLHPAALGLLRQWDRLTSSNGLLYRVFQRPDGGECIYQLLLPESLREEVFQQLHTHHGHQGVERTTELIRQRCYWPGMGDMIKVWCQKCERCSVAKNTQPRVRAPMGHLLASRPNEILAIDFSYLEPAQDGREQVLVLTDVFSKFTQVFPTRDQRASTVAEILTKEWFYKYGVPTRLHSDQGRSFESKIIHQLCHLYNITKSRTTPYHPQGNGQCERFNRTLHDLLRTLSVEQKHRWPTCLPQVLFSYNTTPHQTTGQSPFLLMFGREPQLPIDFLLGRVEEPTAGDVCDWVREHQRRLQVAVGNARERMRQAAAQRKERADRQAEDKVLPVGQHVYLRNHSRGRNKIQDAWAPEVFQVVKAPEPGGVVYAVAPKCRPTEARHVHRSQLKPVLGPGSPPALVVRPNTPATNSDTEECPRWMVVRHLPESSNPQQARRQTPPDVGQQLPGAAQPVASPSTSSCPVSGPPVVRRTARETAGTHSNPHNLPVSMGGRANGVASSQVVGASSAIAIFRPWS</sequence>
<dbReference type="GO" id="GO:0004523">
    <property type="term" value="F:RNA-DNA hybrid ribonuclease activity"/>
    <property type="evidence" value="ECO:0007669"/>
    <property type="project" value="UniProtKB-EC"/>
</dbReference>
<dbReference type="Pfam" id="PF17919">
    <property type="entry name" value="RT_RNaseH_2"/>
    <property type="match status" value="1"/>
</dbReference>
<dbReference type="PANTHER" id="PTHR37984:SF5">
    <property type="entry name" value="PROTEIN NYNRIN-LIKE"/>
    <property type="match status" value="1"/>
</dbReference>
<evidence type="ECO:0000256" key="5">
    <source>
        <dbReference type="ARBA" id="ARBA00022695"/>
    </source>
</evidence>
<dbReference type="EC" id="3.1.26.4" evidence="2"/>
<feature type="domain" description="Integrase catalytic" evidence="14">
    <location>
        <begin position="949"/>
        <end position="1107"/>
    </location>
</feature>
<evidence type="ECO:0000256" key="11">
    <source>
        <dbReference type="ARBA" id="ARBA00039658"/>
    </source>
</evidence>
<evidence type="ECO:0000313" key="15">
    <source>
        <dbReference type="Ensembl" id="ENSSAUP00010009412.1"/>
    </source>
</evidence>
<reference evidence="15" key="1">
    <citation type="submission" date="2021-04" db="EMBL/GenBank/DDBJ databases">
        <authorList>
            <consortium name="Wellcome Sanger Institute Data Sharing"/>
        </authorList>
    </citation>
    <scope>NUCLEOTIDE SEQUENCE [LARGE SCALE GENOMIC DNA]</scope>
</reference>
<feature type="region of interest" description="Disordered" evidence="12">
    <location>
        <begin position="1228"/>
        <end position="1253"/>
    </location>
</feature>
<dbReference type="SUPFAM" id="SSF56672">
    <property type="entry name" value="DNA/RNA polymerases"/>
    <property type="match status" value="1"/>
</dbReference>
<dbReference type="OMA" id="CERCTIA"/>
<dbReference type="FunFam" id="1.10.340.70:FF:000001">
    <property type="entry name" value="Retrovirus-related Pol polyprotein from transposon gypsy-like Protein"/>
    <property type="match status" value="1"/>
</dbReference>
<dbReference type="PROSITE" id="PS50994">
    <property type="entry name" value="INTEGRASE"/>
    <property type="match status" value="1"/>
</dbReference>
<name>A0A671U6N0_SPAAU</name>